<evidence type="ECO:0000259" key="1">
    <source>
        <dbReference type="Pfam" id="PF00326"/>
    </source>
</evidence>
<dbReference type="Gene3D" id="2.140.10.30">
    <property type="entry name" value="Dipeptidylpeptidase IV, N-terminal domain"/>
    <property type="match status" value="1"/>
</dbReference>
<dbReference type="EMBL" id="JAMYXC010000210">
    <property type="protein sequence ID" value="MCP1169515.1"/>
    <property type="molecule type" value="Genomic_DNA"/>
</dbReference>
<dbReference type="InterPro" id="IPR050278">
    <property type="entry name" value="Serine_Prot_S9B/DPPIV"/>
</dbReference>
<reference evidence="3" key="1">
    <citation type="submission" date="2022-06" db="EMBL/GenBank/DDBJ databases">
        <title>Limimaricola sediminis sp. nov., isolated from an intertidal sediment.</title>
        <authorList>
            <person name="Shao X."/>
        </authorList>
    </citation>
    <scope>NUCLEOTIDE SEQUENCE</scope>
    <source>
        <strain evidence="3">ASW11-118</strain>
    </source>
</reference>
<sequence>MTEEFDTLWRRAQPFLPWNLAQRTRNLRVTPTWFADGSAFWYARETAVGPEHVIVEAETGNAALAFDRDAMRAALAALDTDPDAALARLEILDREGGMALDGAAYAFDGVRLRLMRASQGEPLDLLSPDGRHALFLRDGDLWLRAVASGAKTRLTDTGAPHFEWAKSPDQSLETIRLRRQGIALPPVALWSPDSRKILTHQLDERRVKSLPLVQNLPDGGGLRPVLHDLRVAFTGDAELPMAHLAVIDIASGQVTPHAGGPVHVSETSPLEKAEGWWSAAGDKVWFLDHDRYETRVSLIEMDTTTGASREVIRETETAFVDVNMEFGRRPNIRILDGSGEAIWFSQRDGWAHLYLIDLADGAVKRQLTQGEWVVRDILAVDPEARRVVFLAGGMGPCDTPYQRKVCAVSLDGGEVEILTPERGDHDAVMRDLGWADARAVADRAGPLPAAVAPGGRHFVVTRAPIDGLPVSELRRADGTLVARVECGSCAQDDVILPEPFETRAADGETMLHGMIWMPEGAREVRSIPILEMIYPGPQCIEQPLSAWPADPSEFFKTALAGAFARIGIAVVILDARGTPFRSKAFHDLCHRRLHDPGYLEDHASAIAELCDRHPALDPGRVAIMGHSAGGHAAARAILAHGDVWQTAIATAGSHDPRLYNHAWPEKWNGPLIRDDAGGDSYAAADNSRLAAGLRGALMLGHGDLDDNVHPAQTQRLACALIEAGHDFDLLMTPNDDHYSFPRAPYVVRREMAFLVRHLSKSGPAI</sequence>
<dbReference type="SUPFAM" id="SSF53474">
    <property type="entry name" value="alpha/beta-Hydrolases"/>
    <property type="match status" value="1"/>
</dbReference>
<dbReference type="GO" id="GO:0008239">
    <property type="term" value="F:dipeptidyl-peptidase activity"/>
    <property type="evidence" value="ECO:0007669"/>
    <property type="project" value="TreeGrafter"/>
</dbReference>
<dbReference type="Proteomes" id="UP001139477">
    <property type="component" value="Unassembled WGS sequence"/>
</dbReference>
<keyword evidence="4" id="KW-1185">Reference proteome</keyword>
<organism evidence="3 4">
    <name type="scientific">Limimaricola litoreus</name>
    <dbReference type="NCBI Taxonomy" id="2955316"/>
    <lineage>
        <taxon>Bacteria</taxon>
        <taxon>Pseudomonadati</taxon>
        <taxon>Pseudomonadota</taxon>
        <taxon>Alphaproteobacteria</taxon>
        <taxon>Rhodobacterales</taxon>
        <taxon>Paracoccaceae</taxon>
        <taxon>Limimaricola</taxon>
    </lineage>
</organism>
<evidence type="ECO:0000313" key="4">
    <source>
        <dbReference type="Proteomes" id="UP001139477"/>
    </source>
</evidence>
<proteinExistence type="predicted"/>
<dbReference type="SUPFAM" id="SSF82171">
    <property type="entry name" value="DPP6 N-terminal domain-like"/>
    <property type="match status" value="1"/>
</dbReference>
<evidence type="ECO:0000259" key="2">
    <source>
        <dbReference type="Pfam" id="PF00930"/>
    </source>
</evidence>
<dbReference type="Pfam" id="PF00930">
    <property type="entry name" value="DPPIV_N"/>
    <property type="match status" value="1"/>
</dbReference>
<evidence type="ECO:0000313" key="3">
    <source>
        <dbReference type="EMBL" id="MCP1169515.1"/>
    </source>
</evidence>
<dbReference type="Gene3D" id="3.40.50.1820">
    <property type="entry name" value="alpha/beta hydrolase"/>
    <property type="match status" value="1"/>
</dbReference>
<gene>
    <name evidence="3" type="ORF">NHG85_13440</name>
</gene>
<feature type="domain" description="Peptidase S9 prolyl oligopeptidase catalytic" evidence="1">
    <location>
        <begin position="563"/>
        <end position="760"/>
    </location>
</feature>
<dbReference type="PANTHER" id="PTHR11731">
    <property type="entry name" value="PROTEASE FAMILY S9B,C DIPEPTIDYL-PEPTIDASE IV-RELATED"/>
    <property type="match status" value="1"/>
</dbReference>
<feature type="domain" description="Dipeptidylpeptidase IV N-terminal" evidence="2">
    <location>
        <begin position="126"/>
        <end position="429"/>
    </location>
</feature>
<accession>A0A9X2JQN7</accession>
<dbReference type="AlphaFoldDB" id="A0A9X2JQN7"/>
<dbReference type="InterPro" id="IPR001375">
    <property type="entry name" value="Peptidase_S9_cat"/>
</dbReference>
<dbReference type="Pfam" id="PF00326">
    <property type="entry name" value="Peptidase_S9"/>
    <property type="match status" value="1"/>
</dbReference>
<dbReference type="GO" id="GO:0008236">
    <property type="term" value="F:serine-type peptidase activity"/>
    <property type="evidence" value="ECO:0007669"/>
    <property type="project" value="InterPro"/>
</dbReference>
<name>A0A9X2JQN7_9RHOB</name>
<dbReference type="InterPro" id="IPR029058">
    <property type="entry name" value="AB_hydrolase_fold"/>
</dbReference>
<dbReference type="RefSeq" id="WP_253333204.1">
    <property type="nucleotide sequence ID" value="NZ_JAMYXC010000210.1"/>
</dbReference>
<dbReference type="PANTHER" id="PTHR11731:SF193">
    <property type="entry name" value="DIPEPTIDYL PEPTIDASE 9"/>
    <property type="match status" value="1"/>
</dbReference>
<protein>
    <submittedName>
        <fullName evidence="3">S9 family peptidase</fullName>
    </submittedName>
</protein>
<dbReference type="GO" id="GO:0006508">
    <property type="term" value="P:proteolysis"/>
    <property type="evidence" value="ECO:0007669"/>
    <property type="project" value="InterPro"/>
</dbReference>
<comment type="caution">
    <text evidence="3">The sequence shown here is derived from an EMBL/GenBank/DDBJ whole genome shotgun (WGS) entry which is preliminary data.</text>
</comment>
<dbReference type="InterPro" id="IPR002469">
    <property type="entry name" value="Peptidase_S9B_N"/>
</dbReference>